<dbReference type="EMBL" id="CAJNNW010037487">
    <property type="protein sequence ID" value="CAE8742249.1"/>
    <property type="molecule type" value="Genomic_DNA"/>
</dbReference>
<comment type="caution">
    <text evidence="2">The sequence shown here is derived from an EMBL/GenBank/DDBJ whole genome shotgun (WGS) entry which is preliminary data.</text>
</comment>
<feature type="region of interest" description="Disordered" evidence="1">
    <location>
        <begin position="1"/>
        <end position="20"/>
    </location>
</feature>
<evidence type="ECO:0000313" key="2">
    <source>
        <dbReference type="EMBL" id="CAE8742249.1"/>
    </source>
</evidence>
<accession>A0A813M332</accession>
<evidence type="ECO:0000313" key="3">
    <source>
        <dbReference type="Proteomes" id="UP000626109"/>
    </source>
</evidence>
<proteinExistence type="predicted"/>
<reference evidence="2" key="1">
    <citation type="submission" date="2021-02" db="EMBL/GenBank/DDBJ databases">
        <authorList>
            <person name="Dougan E. K."/>
            <person name="Rhodes N."/>
            <person name="Thang M."/>
            <person name="Chan C."/>
        </authorList>
    </citation>
    <scope>NUCLEOTIDE SEQUENCE</scope>
</reference>
<dbReference type="Proteomes" id="UP000626109">
    <property type="component" value="Unassembled WGS sequence"/>
</dbReference>
<feature type="region of interest" description="Disordered" evidence="1">
    <location>
        <begin position="52"/>
        <end position="79"/>
    </location>
</feature>
<gene>
    <name evidence="2" type="ORF">PGLA2088_LOCUS50892</name>
</gene>
<dbReference type="AlphaFoldDB" id="A0A813M332"/>
<feature type="non-terminal residue" evidence="2">
    <location>
        <position position="173"/>
    </location>
</feature>
<name>A0A813M332_POLGL</name>
<protein>
    <submittedName>
        <fullName evidence="2">Uncharacterized protein</fullName>
    </submittedName>
</protein>
<organism evidence="2 3">
    <name type="scientific">Polarella glacialis</name>
    <name type="common">Dinoflagellate</name>
    <dbReference type="NCBI Taxonomy" id="89957"/>
    <lineage>
        <taxon>Eukaryota</taxon>
        <taxon>Sar</taxon>
        <taxon>Alveolata</taxon>
        <taxon>Dinophyceae</taxon>
        <taxon>Suessiales</taxon>
        <taxon>Suessiaceae</taxon>
        <taxon>Polarella</taxon>
    </lineage>
</organism>
<sequence length="173" mass="19132">MASVEEGSSQAPASHKGVRWPPSMVAEDHVTVLSCGAFDREGSVPLEFLAQKEPRVPQPPSQLRDGIAASTAEESHAKARQLAQEEFQSYWVELAAPDFRPYFYDYVSHTWTFSRPEDLLVLAGQLWSEGEVCLRPKPHQAADGFSLGVPFSDLQARLREALFSPLPETALPP</sequence>
<evidence type="ECO:0000256" key="1">
    <source>
        <dbReference type="SAM" id="MobiDB-lite"/>
    </source>
</evidence>
<feature type="compositionally biased region" description="Polar residues" evidence="1">
    <location>
        <begin position="1"/>
        <end position="12"/>
    </location>
</feature>